<organism evidence="2 3">
    <name type="scientific">Brevibacillus borstelensis AK1</name>
    <dbReference type="NCBI Taxonomy" id="1300222"/>
    <lineage>
        <taxon>Bacteria</taxon>
        <taxon>Bacillati</taxon>
        <taxon>Bacillota</taxon>
        <taxon>Bacilli</taxon>
        <taxon>Bacillales</taxon>
        <taxon>Paenibacillaceae</taxon>
        <taxon>Brevibacillus</taxon>
    </lineage>
</organism>
<dbReference type="PATRIC" id="fig|1300222.3.peg.541"/>
<dbReference type="Proteomes" id="UP000012081">
    <property type="component" value="Unassembled WGS sequence"/>
</dbReference>
<dbReference type="AlphaFoldDB" id="M8DDQ2"/>
<comment type="caution">
    <text evidence="2">The sequence shown here is derived from an EMBL/GenBank/DDBJ whole genome shotgun (WGS) entry which is preliminary data.</text>
</comment>
<gene>
    <name evidence="2" type="ORF">I532_02580</name>
</gene>
<feature type="region of interest" description="Disordered" evidence="1">
    <location>
        <begin position="1"/>
        <end position="21"/>
    </location>
</feature>
<evidence type="ECO:0000313" key="2">
    <source>
        <dbReference type="EMBL" id="EMT54454.1"/>
    </source>
</evidence>
<dbReference type="RefSeq" id="WP_003386206.1">
    <property type="nucleotide sequence ID" value="NZ_APBN01000001.1"/>
</dbReference>
<dbReference type="OrthoDB" id="9812700at2"/>
<dbReference type="Pfam" id="PF16258">
    <property type="entry name" value="DUF4912"/>
    <property type="match status" value="1"/>
</dbReference>
<evidence type="ECO:0000313" key="3">
    <source>
        <dbReference type="Proteomes" id="UP000012081"/>
    </source>
</evidence>
<keyword evidence="3" id="KW-1185">Reference proteome</keyword>
<dbReference type="EMBL" id="APBN01000001">
    <property type="protein sequence ID" value="EMT54454.1"/>
    <property type="molecule type" value="Genomic_DNA"/>
</dbReference>
<accession>M8DDQ2</accession>
<dbReference type="InterPro" id="IPR032585">
    <property type="entry name" value="DUF4912"/>
</dbReference>
<name>M8DDQ2_9BACL</name>
<feature type="compositionally biased region" description="Polar residues" evidence="1">
    <location>
        <begin position="9"/>
        <end position="19"/>
    </location>
</feature>
<evidence type="ECO:0000256" key="1">
    <source>
        <dbReference type="SAM" id="MobiDB-lite"/>
    </source>
</evidence>
<protein>
    <submittedName>
        <fullName evidence="2">Uncharacterized protein</fullName>
    </submittedName>
</protein>
<reference evidence="2 3" key="1">
    <citation type="submission" date="2013-03" db="EMBL/GenBank/DDBJ databases">
        <title>Assembly of a new bacterial strain Brevibacillus borstelensis AK1.</title>
        <authorList>
            <person name="Rajan I."/>
            <person name="PoliReddy D."/>
            <person name="Sugumar T."/>
            <person name="Rathinam K."/>
            <person name="Alqarawi S."/>
            <person name="Khalil A.B."/>
            <person name="Sivakumar N."/>
        </authorList>
    </citation>
    <scope>NUCLEOTIDE SEQUENCE [LARGE SCALE GENOMIC DNA]</scope>
    <source>
        <strain evidence="2 3">AK1</strain>
    </source>
</reference>
<proteinExistence type="predicted"/>
<sequence length="148" mass="16808">MLIQPVPIHSQSKSDSQESPCPFGHNRILTAVKRPDAFCVKWEIGAARLRMIASYLQADEQEVAQGLRVYDATNLRINGKPPHPIREICVQADTRETVVDRLRPGGTYLVDFGLFHDKRFCPVLRSEPVTMPARNQMFWQRLHAGGSR</sequence>